<evidence type="ECO:0000256" key="4">
    <source>
        <dbReference type="ARBA" id="ARBA00022692"/>
    </source>
</evidence>
<dbReference type="GO" id="GO:0009242">
    <property type="term" value="P:colanic acid biosynthetic process"/>
    <property type="evidence" value="ECO:0007669"/>
    <property type="project" value="TreeGrafter"/>
</dbReference>
<dbReference type="GO" id="GO:0000271">
    <property type="term" value="P:polysaccharide biosynthetic process"/>
    <property type="evidence" value="ECO:0007669"/>
    <property type="project" value="UniProtKB-KW"/>
</dbReference>
<feature type="transmembrane region" description="Helical" evidence="8">
    <location>
        <begin position="296"/>
        <end position="320"/>
    </location>
</feature>
<keyword evidence="3 10" id="KW-0808">Transferase</keyword>
<dbReference type="PANTHER" id="PTHR30576">
    <property type="entry name" value="COLANIC BIOSYNTHESIS UDP-GLUCOSE LIPID CARRIER TRANSFERASE"/>
    <property type="match status" value="1"/>
</dbReference>
<dbReference type="PANTHER" id="PTHR30576:SF21">
    <property type="entry name" value="UDP-GLUCOSE:UNDECAPRENYL-PHOSPHATE GLUCOSE-1-PHOSPHATE TRANSFERASE"/>
    <property type="match status" value="1"/>
</dbReference>
<evidence type="ECO:0000256" key="6">
    <source>
        <dbReference type="ARBA" id="ARBA00023136"/>
    </source>
</evidence>
<dbReference type="NCBIfam" id="TIGR03025">
    <property type="entry name" value="EPS_sugtrans"/>
    <property type="match status" value="1"/>
</dbReference>
<dbReference type="Proteomes" id="UP001165667">
    <property type="component" value="Unassembled WGS sequence"/>
</dbReference>
<evidence type="ECO:0000256" key="2">
    <source>
        <dbReference type="ARBA" id="ARBA00006464"/>
    </source>
</evidence>
<feature type="domain" description="Bacterial sugar transferase" evidence="9">
    <location>
        <begin position="294"/>
        <end position="479"/>
    </location>
</feature>
<evidence type="ECO:0000256" key="7">
    <source>
        <dbReference type="ARBA" id="ARBA00023169"/>
    </source>
</evidence>
<dbReference type="EMBL" id="JAMOIM010000001">
    <property type="protein sequence ID" value="MCW6506796.1"/>
    <property type="molecule type" value="Genomic_DNA"/>
</dbReference>
<comment type="similarity">
    <text evidence="2">Belongs to the bacterial sugar transferase family.</text>
</comment>
<dbReference type="NCBIfam" id="TIGR03023">
    <property type="entry name" value="WcaJ_sugtrans"/>
    <property type="match status" value="1"/>
</dbReference>
<dbReference type="EC" id="2.7.8.31" evidence="10"/>
<protein>
    <submittedName>
        <fullName evidence="10">Undecaprenyl-phosphate glucose phosphotransferase</fullName>
        <ecNumber evidence="10">2.7.8.31</ecNumber>
    </submittedName>
</protein>
<dbReference type="InterPro" id="IPR017473">
    <property type="entry name" value="Undecaprenyl-P_gluc_Ptfrase"/>
</dbReference>
<keyword evidence="4 8" id="KW-0812">Transmembrane</keyword>
<evidence type="ECO:0000256" key="8">
    <source>
        <dbReference type="SAM" id="Phobius"/>
    </source>
</evidence>
<evidence type="ECO:0000313" key="10">
    <source>
        <dbReference type="EMBL" id="MCW6506796.1"/>
    </source>
</evidence>
<evidence type="ECO:0000259" key="9">
    <source>
        <dbReference type="Pfam" id="PF02397"/>
    </source>
</evidence>
<evidence type="ECO:0000256" key="1">
    <source>
        <dbReference type="ARBA" id="ARBA00004141"/>
    </source>
</evidence>
<comment type="subcellular location">
    <subcellularLocation>
        <location evidence="1">Membrane</location>
        <topology evidence="1">Multi-pass membrane protein</topology>
    </subcellularLocation>
</comment>
<reference evidence="10" key="1">
    <citation type="submission" date="2022-05" db="EMBL/GenBank/DDBJ databases">
        <authorList>
            <person name="Pankratov T."/>
        </authorList>
    </citation>
    <scope>NUCLEOTIDE SEQUENCE</scope>
    <source>
        <strain evidence="10">BP6-180914</strain>
    </source>
</reference>
<keyword evidence="5 8" id="KW-1133">Transmembrane helix</keyword>
<sequence>MSQRLIALETPSSVLSRSRGFQVSYRSVGLWVGLVEVLAIVMSSIVGEAIYGDVAGHPTVTMDITVGIGSMASLLYVLLARSNGLYRLPVLIKPGRYIQKLFMACGFVVLALTTLLFLLKVGPDFSRGTWLCFTPLMIASCCLVRIGGANLITALLRRDAIIGRRAFLVGESEELMRISPSYLLHQFGLREVGRASLDRARDGDTSIETSRISDALEHARASKAKEFIVVAKWESAERLNAIEEAFRVSPLPVRLLPNHVFRSVVHRHGPHDACAMQLIDLQRAPMNFGELASKRAVDIVCASFAIILLLPVFLITAMAVKLDSPGPVIFRQRRNGFNQDQFVIYKFRTMTVQEDDDKIVQAKKGDHRVTRVGQFLRRSSIDELPQLFNVLKGDMALVGPRPHALAHDREYSALIGDYYRRHHVKPGITGWAQVHGYRGETARTEQMRRRVDLDVWYINNWSLLTDIRIMVRTCFAVMKQDAY</sequence>
<evidence type="ECO:0000256" key="3">
    <source>
        <dbReference type="ARBA" id="ARBA00022679"/>
    </source>
</evidence>
<dbReference type="AlphaFoldDB" id="A0AA42CIF2"/>
<feature type="transmembrane region" description="Helical" evidence="8">
    <location>
        <begin position="28"/>
        <end position="47"/>
    </location>
</feature>
<organism evidence="10 11">
    <name type="scientific">Lichenifustis flavocetrariae</name>
    <dbReference type="NCBI Taxonomy" id="2949735"/>
    <lineage>
        <taxon>Bacteria</taxon>
        <taxon>Pseudomonadati</taxon>
        <taxon>Pseudomonadota</taxon>
        <taxon>Alphaproteobacteria</taxon>
        <taxon>Hyphomicrobiales</taxon>
        <taxon>Lichenihabitantaceae</taxon>
        <taxon>Lichenifustis</taxon>
    </lineage>
</organism>
<accession>A0AA42CIF2</accession>
<dbReference type="InterPro" id="IPR017475">
    <property type="entry name" value="EPS_sugar_tfrase"/>
</dbReference>
<dbReference type="Pfam" id="PF13727">
    <property type="entry name" value="CoA_binding_3"/>
    <property type="match status" value="1"/>
</dbReference>
<name>A0AA42CIF2_9HYPH</name>
<feature type="transmembrane region" description="Helical" evidence="8">
    <location>
        <begin position="59"/>
        <end position="80"/>
    </location>
</feature>
<dbReference type="Pfam" id="PF02397">
    <property type="entry name" value="Bac_transf"/>
    <property type="match status" value="1"/>
</dbReference>
<evidence type="ECO:0000313" key="11">
    <source>
        <dbReference type="Proteomes" id="UP001165667"/>
    </source>
</evidence>
<gene>
    <name evidence="10" type="ORF">M8523_02025</name>
</gene>
<keyword evidence="6 8" id="KW-0472">Membrane</keyword>
<comment type="caution">
    <text evidence="10">The sequence shown here is derived from an EMBL/GenBank/DDBJ whole genome shotgun (WGS) entry which is preliminary data.</text>
</comment>
<dbReference type="GO" id="GO:0016020">
    <property type="term" value="C:membrane"/>
    <property type="evidence" value="ECO:0007669"/>
    <property type="project" value="UniProtKB-SubCell"/>
</dbReference>
<proteinExistence type="inferred from homology"/>
<feature type="transmembrane region" description="Helical" evidence="8">
    <location>
        <begin position="133"/>
        <end position="156"/>
    </location>
</feature>
<dbReference type="RefSeq" id="WP_282583142.1">
    <property type="nucleotide sequence ID" value="NZ_JAMOIM010000001.1"/>
</dbReference>
<keyword evidence="7" id="KW-0270">Exopolysaccharide synthesis</keyword>
<dbReference type="InterPro" id="IPR003362">
    <property type="entry name" value="Bact_transf"/>
</dbReference>
<keyword evidence="11" id="KW-1185">Reference proteome</keyword>
<evidence type="ECO:0000256" key="5">
    <source>
        <dbReference type="ARBA" id="ARBA00022989"/>
    </source>
</evidence>
<dbReference type="GO" id="GO:0089702">
    <property type="term" value="F:undecaprenyl-phosphate glucose phosphotransferase activity"/>
    <property type="evidence" value="ECO:0007669"/>
    <property type="project" value="UniProtKB-EC"/>
</dbReference>
<feature type="transmembrane region" description="Helical" evidence="8">
    <location>
        <begin position="101"/>
        <end position="121"/>
    </location>
</feature>